<evidence type="ECO:0000256" key="3">
    <source>
        <dbReference type="ARBA" id="ARBA00022679"/>
    </source>
</evidence>
<feature type="transmembrane region" description="Helical" evidence="7">
    <location>
        <begin position="266"/>
        <end position="292"/>
    </location>
</feature>
<gene>
    <name evidence="9" type="ORF">QUF54_02835</name>
</gene>
<comment type="subcellular location">
    <subcellularLocation>
        <location evidence="1">Membrane</location>
        <topology evidence="1">Multi-pass membrane protein</topology>
    </subcellularLocation>
</comment>
<feature type="transmembrane region" description="Helical" evidence="7">
    <location>
        <begin position="233"/>
        <end position="254"/>
    </location>
</feature>
<keyword evidence="2 9" id="KW-0328">Glycosyltransferase</keyword>
<evidence type="ECO:0000256" key="5">
    <source>
        <dbReference type="ARBA" id="ARBA00022989"/>
    </source>
</evidence>
<evidence type="ECO:0000259" key="8">
    <source>
        <dbReference type="Pfam" id="PF00535"/>
    </source>
</evidence>
<dbReference type="Gene3D" id="3.90.550.10">
    <property type="entry name" value="Spore Coat Polysaccharide Biosynthesis Protein SpsA, Chain A"/>
    <property type="match status" value="1"/>
</dbReference>
<dbReference type="InterPro" id="IPR001173">
    <property type="entry name" value="Glyco_trans_2-like"/>
</dbReference>
<dbReference type="CDD" id="cd04187">
    <property type="entry name" value="DPM1_like_bac"/>
    <property type="match status" value="1"/>
</dbReference>
<dbReference type="InterPro" id="IPR050256">
    <property type="entry name" value="Glycosyltransferase_2"/>
</dbReference>
<keyword evidence="10" id="KW-1185">Reference proteome</keyword>
<protein>
    <submittedName>
        <fullName evidence="9">Glycosyltransferase family 2 protein</fullName>
        <ecNumber evidence="9">2.4.-.-</ecNumber>
    </submittedName>
</protein>
<dbReference type="EMBL" id="JAUCGM010000101">
    <property type="protein sequence ID" value="MDM8562270.1"/>
    <property type="molecule type" value="Genomic_DNA"/>
</dbReference>
<keyword evidence="5 7" id="KW-1133">Transmembrane helix</keyword>
<comment type="caution">
    <text evidence="9">The sequence shown here is derived from an EMBL/GenBank/DDBJ whole genome shotgun (WGS) entry which is preliminary data.</text>
</comment>
<evidence type="ECO:0000313" key="10">
    <source>
        <dbReference type="Proteomes" id="UP001171945"/>
    </source>
</evidence>
<keyword evidence="4 7" id="KW-0812">Transmembrane</keyword>
<dbReference type="Proteomes" id="UP001171945">
    <property type="component" value="Unassembled WGS sequence"/>
</dbReference>
<evidence type="ECO:0000256" key="1">
    <source>
        <dbReference type="ARBA" id="ARBA00004141"/>
    </source>
</evidence>
<evidence type="ECO:0000256" key="6">
    <source>
        <dbReference type="ARBA" id="ARBA00023136"/>
    </source>
</evidence>
<proteinExistence type="predicted"/>
<sequence>MPLKKITIIVPAYNESKNIIPFYKAVCSITDELTNYQWDLLFVNDGSTDNTWIKIKELADKDHKVKGVNLSRNFGKEIALTAGAEAIIEDTEAVILMDADLQHPPSLIPELIQQWESGYQIVATQRTAIEYSWLRELGSRAFYYLMRLMSDINLEAKTTDYRLLDKKVLNVLKTFEEKTRFFRGLIDWMGFRKTYVNFSAPERNNGDSTFKLRDLSKLAINSLTSFSLMPLRITGYLGIFVLTSTSLLMIYMLITQFFAEQLLYTPLAYFVVFNTFLFGVVLAAIGMLALYIGHIHTEVIRRPLYIIQEQVGFD</sequence>
<evidence type="ECO:0000256" key="2">
    <source>
        <dbReference type="ARBA" id="ARBA00022676"/>
    </source>
</evidence>
<dbReference type="GO" id="GO:0016757">
    <property type="term" value="F:glycosyltransferase activity"/>
    <property type="evidence" value="ECO:0007669"/>
    <property type="project" value="UniProtKB-KW"/>
</dbReference>
<dbReference type="InterPro" id="IPR029044">
    <property type="entry name" value="Nucleotide-diphossugar_trans"/>
</dbReference>
<evidence type="ECO:0000256" key="4">
    <source>
        <dbReference type="ARBA" id="ARBA00022692"/>
    </source>
</evidence>
<organism evidence="9 10">
    <name type="scientific">Candidatus Marithioploca araucensis</name>
    <dbReference type="NCBI Taxonomy" id="70273"/>
    <lineage>
        <taxon>Bacteria</taxon>
        <taxon>Pseudomonadati</taxon>
        <taxon>Pseudomonadota</taxon>
        <taxon>Gammaproteobacteria</taxon>
        <taxon>Thiotrichales</taxon>
        <taxon>Thiotrichaceae</taxon>
        <taxon>Candidatus Marithioploca</taxon>
    </lineage>
</organism>
<dbReference type="PANTHER" id="PTHR48090">
    <property type="entry name" value="UNDECAPRENYL-PHOSPHATE 4-DEOXY-4-FORMAMIDO-L-ARABINOSE TRANSFERASE-RELATED"/>
    <property type="match status" value="1"/>
</dbReference>
<evidence type="ECO:0000313" key="9">
    <source>
        <dbReference type="EMBL" id="MDM8562270.1"/>
    </source>
</evidence>
<reference evidence="9" key="1">
    <citation type="submission" date="2023-06" db="EMBL/GenBank/DDBJ databases">
        <title>Uncultivated large filamentous bacteria from sulfidic sediments reveal new species and different genomic features in energy metabolism and defense.</title>
        <authorList>
            <person name="Fonseca A."/>
        </authorList>
    </citation>
    <scope>NUCLEOTIDE SEQUENCE</scope>
    <source>
        <strain evidence="9">HSG4</strain>
    </source>
</reference>
<dbReference type="PANTHER" id="PTHR48090:SF1">
    <property type="entry name" value="PROPHAGE BACTOPRENOL GLUCOSYL TRANSFERASE HOMOLOG"/>
    <property type="match status" value="1"/>
</dbReference>
<dbReference type="EC" id="2.4.-.-" evidence="9"/>
<name>A0ABT7VRH3_9GAMM</name>
<keyword evidence="3 9" id="KW-0808">Transferase</keyword>
<dbReference type="Pfam" id="PF00535">
    <property type="entry name" value="Glycos_transf_2"/>
    <property type="match status" value="1"/>
</dbReference>
<accession>A0ABT7VRH3</accession>
<evidence type="ECO:0000256" key="7">
    <source>
        <dbReference type="SAM" id="Phobius"/>
    </source>
</evidence>
<dbReference type="SUPFAM" id="SSF53448">
    <property type="entry name" value="Nucleotide-diphospho-sugar transferases"/>
    <property type="match status" value="1"/>
</dbReference>
<feature type="domain" description="Glycosyltransferase 2-like" evidence="8">
    <location>
        <begin position="7"/>
        <end position="169"/>
    </location>
</feature>
<keyword evidence="6 7" id="KW-0472">Membrane</keyword>